<keyword evidence="3" id="KW-1185">Reference proteome</keyword>
<feature type="region of interest" description="Disordered" evidence="1">
    <location>
        <begin position="22"/>
        <end position="55"/>
    </location>
</feature>
<evidence type="ECO:0000313" key="3">
    <source>
        <dbReference type="Proteomes" id="UP000017836"/>
    </source>
</evidence>
<organism evidence="2 3">
    <name type="scientific">Amborella trichopoda</name>
    <dbReference type="NCBI Taxonomy" id="13333"/>
    <lineage>
        <taxon>Eukaryota</taxon>
        <taxon>Viridiplantae</taxon>
        <taxon>Streptophyta</taxon>
        <taxon>Embryophyta</taxon>
        <taxon>Tracheophyta</taxon>
        <taxon>Spermatophyta</taxon>
        <taxon>Magnoliopsida</taxon>
        <taxon>Amborellales</taxon>
        <taxon>Amborellaceae</taxon>
        <taxon>Amborella</taxon>
    </lineage>
</organism>
<dbReference type="EMBL" id="KI397142">
    <property type="protein sequence ID" value="ERM96344.1"/>
    <property type="molecule type" value="Genomic_DNA"/>
</dbReference>
<dbReference type="Gramene" id="ERM96344">
    <property type="protein sequence ID" value="ERM96344"/>
    <property type="gene ID" value="AMTR_s00001p00212760"/>
</dbReference>
<protein>
    <submittedName>
        <fullName evidence="2">Uncharacterized protein</fullName>
    </submittedName>
</protein>
<evidence type="ECO:0000313" key="2">
    <source>
        <dbReference type="EMBL" id="ERM96344.1"/>
    </source>
</evidence>
<evidence type="ECO:0000256" key="1">
    <source>
        <dbReference type="SAM" id="MobiDB-lite"/>
    </source>
</evidence>
<reference evidence="3" key="1">
    <citation type="journal article" date="2013" name="Science">
        <title>The Amborella genome and the evolution of flowering plants.</title>
        <authorList>
            <consortium name="Amborella Genome Project"/>
        </authorList>
    </citation>
    <scope>NUCLEOTIDE SEQUENCE [LARGE SCALE GENOMIC DNA]</scope>
</reference>
<sequence>MPLDSIDLENIDIVEEWVVDKERPTLEGVDDDLEVNTKEPKDGQGDGNEDDEEDY</sequence>
<gene>
    <name evidence="2" type="ORF">AMTR_s00001p00212760</name>
</gene>
<accession>W1NM56</accession>
<dbReference type="Proteomes" id="UP000017836">
    <property type="component" value="Unassembled WGS sequence"/>
</dbReference>
<proteinExistence type="predicted"/>
<feature type="compositionally biased region" description="Basic and acidic residues" evidence="1">
    <location>
        <begin position="35"/>
        <end position="44"/>
    </location>
</feature>
<dbReference type="HOGENOM" id="CLU_3035041_0_0_1"/>
<name>W1NM56_AMBTC</name>
<dbReference type="AlphaFoldDB" id="W1NM56"/>